<reference evidence="2" key="1">
    <citation type="submission" date="2025-08" db="UniProtKB">
        <authorList>
            <consortium name="Ensembl"/>
        </authorList>
    </citation>
    <scope>IDENTIFICATION</scope>
</reference>
<organism evidence="2 3">
    <name type="scientific">Gopherus evgoodei</name>
    <name type="common">Goodes thornscrub tortoise</name>
    <dbReference type="NCBI Taxonomy" id="1825980"/>
    <lineage>
        <taxon>Eukaryota</taxon>
        <taxon>Metazoa</taxon>
        <taxon>Chordata</taxon>
        <taxon>Craniata</taxon>
        <taxon>Vertebrata</taxon>
        <taxon>Euteleostomi</taxon>
        <taxon>Archelosauria</taxon>
        <taxon>Testudinata</taxon>
        <taxon>Testudines</taxon>
        <taxon>Cryptodira</taxon>
        <taxon>Durocryptodira</taxon>
        <taxon>Testudinoidea</taxon>
        <taxon>Testudinidae</taxon>
        <taxon>Gopherus</taxon>
    </lineage>
</organism>
<protein>
    <recommendedName>
        <fullName evidence="1">PDZ domain-containing protein</fullName>
    </recommendedName>
</protein>
<dbReference type="AlphaFoldDB" id="A0A8C4YNJ0"/>
<dbReference type="OrthoDB" id="9424248at2759"/>
<dbReference type="InterPro" id="IPR001478">
    <property type="entry name" value="PDZ"/>
</dbReference>
<dbReference type="GeneTree" id="ENSGT00940000164755"/>
<reference evidence="2" key="2">
    <citation type="submission" date="2025-09" db="UniProtKB">
        <authorList>
            <consortium name="Ensembl"/>
        </authorList>
    </citation>
    <scope>IDENTIFICATION</scope>
</reference>
<evidence type="ECO:0000259" key="1">
    <source>
        <dbReference type="PROSITE" id="PS50106"/>
    </source>
</evidence>
<accession>A0A8C4YNJ0</accession>
<evidence type="ECO:0000313" key="3">
    <source>
        <dbReference type="Proteomes" id="UP000694390"/>
    </source>
</evidence>
<feature type="domain" description="PDZ" evidence="1">
    <location>
        <begin position="123"/>
        <end position="163"/>
    </location>
</feature>
<dbReference type="PANTHER" id="PTHR10316">
    <property type="entry name" value="MEMBRANE ASSOCIATED GUANYLATE KINASE-RELATED"/>
    <property type="match status" value="1"/>
</dbReference>
<evidence type="ECO:0000313" key="2">
    <source>
        <dbReference type="Ensembl" id="ENSGEVP00005027923.1"/>
    </source>
</evidence>
<sequence>MCWGCWRGGRPSRAARYRYLPALGGHGVGAGRGRFPLAVGPGARGSCGQGVGWEAGRGHSPPAVGPGAVGFYAAGRRMGAGQGALSPGGRAGRWEALCCREEDGGLGRGALPLHWGWHQSLGQVSDQLLEINGEPTLGMTHVRAVEQIRRGGSRIRLVLRKGDGFVPDYGESSGLPLCPRPAPPPGGVSEWGSDFWGSIFILFLSPISAPSLTPTLHIPPWSFCPFLPSHPSHHVLSACPPGHPPPAHAPLPLPLFMAPPCPVLSPIPDVPSPPICPPSWVPPICTAPPSVRVRPSHSNSALQPGAVRHQLPAGGALLLPRGTAGA</sequence>
<dbReference type="PANTHER" id="PTHR10316:SF41">
    <property type="entry name" value="MAGI FAMILY MEMBER, X-LINKED A-RELATED"/>
    <property type="match status" value="1"/>
</dbReference>
<dbReference type="Ensembl" id="ENSGEVT00005029365.1">
    <property type="protein sequence ID" value="ENSGEVP00005027923.1"/>
    <property type="gene ID" value="ENSGEVG00005019701.1"/>
</dbReference>
<name>A0A8C4YNJ0_9SAUR</name>
<dbReference type="GO" id="GO:0005737">
    <property type="term" value="C:cytoplasm"/>
    <property type="evidence" value="ECO:0007669"/>
    <property type="project" value="TreeGrafter"/>
</dbReference>
<dbReference type="GO" id="GO:0007165">
    <property type="term" value="P:signal transduction"/>
    <property type="evidence" value="ECO:0007669"/>
    <property type="project" value="TreeGrafter"/>
</dbReference>
<dbReference type="Gene3D" id="2.30.42.10">
    <property type="match status" value="1"/>
</dbReference>
<keyword evidence="3" id="KW-1185">Reference proteome</keyword>
<dbReference type="PROSITE" id="PS50106">
    <property type="entry name" value="PDZ"/>
    <property type="match status" value="1"/>
</dbReference>
<dbReference type="Proteomes" id="UP000694390">
    <property type="component" value="Unassembled WGS sequence"/>
</dbReference>
<dbReference type="GO" id="GO:0005911">
    <property type="term" value="C:cell-cell junction"/>
    <property type="evidence" value="ECO:0007669"/>
    <property type="project" value="TreeGrafter"/>
</dbReference>
<dbReference type="InterPro" id="IPR036034">
    <property type="entry name" value="PDZ_sf"/>
</dbReference>
<dbReference type="SUPFAM" id="SSF50156">
    <property type="entry name" value="PDZ domain-like"/>
    <property type="match status" value="1"/>
</dbReference>
<proteinExistence type="predicted"/>